<evidence type="ECO:0000313" key="2">
    <source>
        <dbReference type="EMBL" id="CCD73991.1"/>
    </source>
</evidence>
<dbReference type="eggNOG" id="KOG4209">
    <property type="taxonomic scope" value="Eukaryota"/>
</dbReference>
<keyword evidence="3" id="KW-1185">Reference proteome</keyword>
<dbReference type="WormBase" id="T08B6.1">
    <property type="protein sequence ID" value="CE30300"/>
    <property type="gene ID" value="WBGene00020351"/>
</dbReference>
<sequence length="96" mass="10593">MTPQAINNNHTSEEAEMALLKLAQCASALVLSGFKFRNRKVTVTTKRTNKPGFGKTTASRSQCHAKPRPGQRVTIVKYVNVNATVNVFKSKRSAPY</sequence>
<evidence type="ECO:0000313" key="3">
    <source>
        <dbReference type="Proteomes" id="UP000001940"/>
    </source>
</evidence>
<dbReference type="HOGENOM" id="CLU_2361623_0_0_1"/>
<proteinExistence type="predicted"/>
<reference evidence="2 3" key="1">
    <citation type="journal article" date="1998" name="Science">
        <title>Genome sequence of the nematode C. elegans: a platform for investigating biology.</title>
        <authorList>
            <consortium name="The C. elegans sequencing consortium"/>
            <person name="Sulson J.E."/>
            <person name="Waterston R."/>
        </authorList>
    </citation>
    <scope>NUCLEOTIDE SEQUENCE [LARGE SCALE GENOMIC DNA]</scope>
    <source>
        <strain evidence="2 3">Bristol N2</strain>
    </source>
</reference>
<dbReference type="CTD" id="188275"/>
<dbReference type="EMBL" id="BX284604">
    <property type="protein sequence ID" value="CCD73991.1"/>
    <property type="molecule type" value="Genomic_DNA"/>
</dbReference>
<dbReference type="Bgee" id="WBGene00020351">
    <property type="expression patterns" value="Expressed in embryo and 2 other cell types or tissues"/>
</dbReference>
<organism evidence="2 3">
    <name type="scientific">Caenorhabditis elegans</name>
    <dbReference type="NCBI Taxonomy" id="6239"/>
    <lineage>
        <taxon>Eukaryota</taxon>
        <taxon>Metazoa</taxon>
        <taxon>Ecdysozoa</taxon>
        <taxon>Nematoda</taxon>
        <taxon>Chromadorea</taxon>
        <taxon>Rhabditida</taxon>
        <taxon>Rhabditina</taxon>
        <taxon>Rhabditomorpha</taxon>
        <taxon>Rhabditoidea</taxon>
        <taxon>Rhabditidae</taxon>
        <taxon>Peloderinae</taxon>
        <taxon>Caenorhabditis</taxon>
    </lineage>
</organism>
<dbReference type="GeneID" id="188275"/>
<dbReference type="UCSC" id="T08B6.1">
    <property type="organism name" value="c. elegans"/>
</dbReference>
<dbReference type="InParanoid" id="O44531"/>
<dbReference type="Proteomes" id="UP000001940">
    <property type="component" value="Chromosome IV"/>
</dbReference>
<keyword evidence="2" id="KW-0687">Ribonucleoprotein</keyword>
<dbReference type="PaxDb" id="6239-T08B6.1"/>
<accession>O44531</accession>
<dbReference type="GO" id="GO:0005840">
    <property type="term" value="C:ribosome"/>
    <property type="evidence" value="ECO:0007669"/>
    <property type="project" value="UniProtKB-KW"/>
</dbReference>
<feature type="region of interest" description="Disordered" evidence="1">
    <location>
        <begin position="47"/>
        <end position="69"/>
    </location>
</feature>
<evidence type="ECO:0000313" key="4">
    <source>
        <dbReference type="WormBase" id="T08B6.1"/>
    </source>
</evidence>
<dbReference type="FunCoup" id="O44531">
    <property type="interactions" value="237"/>
</dbReference>
<dbReference type="KEGG" id="cel:CELE_T08B6.1"/>
<dbReference type="AGR" id="WB:WBGene00020351"/>
<dbReference type="PIR" id="T15077">
    <property type="entry name" value="T15077"/>
</dbReference>
<dbReference type="STRING" id="6239.T08B6.1.1"/>
<evidence type="ECO:0000256" key="1">
    <source>
        <dbReference type="SAM" id="MobiDB-lite"/>
    </source>
</evidence>
<name>O44531_CAEEL</name>
<keyword evidence="2" id="KW-0689">Ribosomal protein</keyword>
<dbReference type="AlphaFoldDB" id="O44531"/>
<gene>
    <name evidence="2" type="ORF">CELE_T08B6.1</name>
    <name evidence="2 4" type="ORF">T08B6.1</name>
</gene>
<protein>
    <submittedName>
        <fullName evidence="2">60S ribosomal protein L35a</fullName>
    </submittedName>
</protein>
<dbReference type="RefSeq" id="NP_500665.2">
    <property type="nucleotide sequence ID" value="NM_068264.4"/>
</dbReference>